<evidence type="ECO:0000256" key="3">
    <source>
        <dbReference type="HAMAP-Rule" id="MF_01537"/>
    </source>
</evidence>
<evidence type="ECO:0000256" key="1">
    <source>
        <dbReference type="ARBA" id="ARBA00022676"/>
    </source>
</evidence>
<comment type="catalytic activity">
    <reaction evidence="3">
        <text>inosine + phosphate = alpha-D-ribose 1-phosphate + hypoxanthine</text>
        <dbReference type="Rhea" id="RHEA:27646"/>
        <dbReference type="ChEBI" id="CHEBI:17368"/>
        <dbReference type="ChEBI" id="CHEBI:17596"/>
        <dbReference type="ChEBI" id="CHEBI:43474"/>
        <dbReference type="ChEBI" id="CHEBI:57720"/>
        <dbReference type="EC" id="2.4.2.1"/>
    </reaction>
</comment>
<dbReference type="InterPro" id="IPR011051">
    <property type="entry name" value="RmlC_Cupin_sf"/>
</dbReference>
<dbReference type="CDD" id="cd20296">
    <property type="entry name" value="cupin_PpnP-like"/>
    <property type="match status" value="1"/>
</dbReference>
<comment type="function">
    <text evidence="3">Catalyzes the phosphorolysis of diverse nucleosides, yielding D-ribose 1-phosphate and the respective free bases. Can use uridine, adenosine, guanosine, cytidine, thymidine, inosine and xanthosine as substrates. Also catalyzes the reverse reactions.</text>
</comment>
<comment type="similarity">
    <text evidence="3">Belongs to the nucleoside phosphorylase PpnP family.</text>
</comment>
<protein>
    <recommendedName>
        <fullName evidence="3">Pyrimidine/purine nucleoside phosphorylase</fullName>
        <ecNumber evidence="3">2.4.2.1</ecNumber>
        <ecNumber evidence="3">2.4.2.2</ecNumber>
    </recommendedName>
    <alternativeName>
        <fullName evidence="3">Adenosine phosphorylase</fullName>
    </alternativeName>
    <alternativeName>
        <fullName evidence="3">Cytidine phosphorylase</fullName>
    </alternativeName>
    <alternativeName>
        <fullName evidence="3">Guanosine phosphorylase</fullName>
    </alternativeName>
    <alternativeName>
        <fullName evidence="3">Inosine phosphorylase</fullName>
    </alternativeName>
    <alternativeName>
        <fullName evidence="3">Thymidine phosphorylase</fullName>
    </alternativeName>
    <alternativeName>
        <fullName evidence="3">Uridine phosphorylase</fullName>
    </alternativeName>
    <alternativeName>
        <fullName evidence="3">Xanthosine phosphorylase</fullName>
    </alternativeName>
</protein>
<comment type="catalytic activity">
    <reaction evidence="3">
        <text>thymidine + phosphate = 2-deoxy-alpha-D-ribose 1-phosphate + thymine</text>
        <dbReference type="Rhea" id="RHEA:16037"/>
        <dbReference type="ChEBI" id="CHEBI:17748"/>
        <dbReference type="ChEBI" id="CHEBI:17821"/>
        <dbReference type="ChEBI" id="CHEBI:43474"/>
        <dbReference type="ChEBI" id="CHEBI:57259"/>
        <dbReference type="EC" id="2.4.2.2"/>
    </reaction>
</comment>
<comment type="catalytic activity">
    <reaction evidence="3">
        <text>guanosine + phosphate = alpha-D-ribose 1-phosphate + guanine</text>
        <dbReference type="Rhea" id="RHEA:13233"/>
        <dbReference type="ChEBI" id="CHEBI:16235"/>
        <dbReference type="ChEBI" id="CHEBI:16750"/>
        <dbReference type="ChEBI" id="CHEBI:43474"/>
        <dbReference type="ChEBI" id="CHEBI:57720"/>
        <dbReference type="EC" id="2.4.2.1"/>
    </reaction>
</comment>
<dbReference type="GO" id="GO:0005829">
    <property type="term" value="C:cytosol"/>
    <property type="evidence" value="ECO:0007669"/>
    <property type="project" value="TreeGrafter"/>
</dbReference>
<keyword evidence="5" id="KW-1185">Reference proteome</keyword>
<dbReference type="InterPro" id="IPR014710">
    <property type="entry name" value="RmlC-like_jellyroll"/>
</dbReference>
<dbReference type="GO" id="GO:0004850">
    <property type="term" value="F:uridine phosphorylase activity"/>
    <property type="evidence" value="ECO:0007669"/>
    <property type="project" value="RHEA"/>
</dbReference>
<comment type="catalytic activity">
    <reaction evidence="3">
        <text>cytidine + phosphate = cytosine + alpha-D-ribose 1-phosphate</text>
        <dbReference type="Rhea" id="RHEA:52540"/>
        <dbReference type="ChEBI" id="CHEBI:16040"/>
        <dbReference type="ChEBI" id="CHEBI:17562"/>
        <dbReference type="ChEBI" id="CHEBI:43474"/>
        <dbReference type="ChEBI" id="CHEBI:57720"/>
        <dbReference type="EC" id="2.4.2.2"/>
    </reaction>
</comment>
<dbReference type="InterPro" id="IPR009664">
    <property type="entry name" value="Ppnp"/>
</dbReference>
<dbReference type="STRING" id="84035.SAMN05660742_10818"/>
<comment type="catalytic activity">
    <reaction evidence="3">
        <text>uridine + phosphate = alpha-D-ribose 1-phosphate + uracil</text>
        <dbReference type="Rhea" id="RHEA:24388"/>
        <dbReference type="ChEBI" id="CHEBI:16704"/>
        <dbReference type="ChEBI" id="CHEBI:17568"/>
        <dbReference type="ChEBI" id="CHEBI:43474"/>
        <dbReference type="ChEBI" id="CHEBI:57720"/>
        <dbReference type="EC" id="2.4.2.2"/>
    </reaction>
</comment>
<dbReference type="GO" id="GO:0009032">
    <property type="term" value="F:thymidine phosphorylase activity"/>
    <property type="evidence" value="ECO:0007669"/>
    <property type="project" value="RHEA"/>
</dbReference>
<dbReference type="GO" id="GO:0047975">
    <property type="term" value="F:guanosine phosphorylase activity"/>
    <property type="evidence" value="ECO:0007669"/>
    <property type="project" value="RHEA"/>
</dbReference>
<dbReference type="RefSeq" id="WP_091831078.1">
    <property type="nucleotide sequence ID" value="NZ_FNZK01000008.1"/>
</dbReference>
<proteinExistence type="inferred from homology"/>
<dbReference type="AlphaFoldDB" id="A0A1H6Z705"/>
<reference evidence="4 5" key="1">
    <citation type="submission" date="2016-10" db="EMBL/GenBank/DDBJ databases">
        <authorList>
            <person name="de Groot N.N."/>
        </authorList>
    </citation>
    <scope>NUCLEOTIDE SEQUENCE [LARGE SCALE GENOMIC DNA]</scope>
    <source>
        <strain evidence="4 5">DSM 2179</strain>
    </source>
</reference>
<dbReference type="EC" id="2.4.2.1" evidence="3"/>
<dbReference type="SUPFAM" id="SSF51182">
    <property type="entry name" value="RmlC-like cupins"/>
    <property type="match status" value="1"/>
</dbReference>
<dbReference type="EMBL" id="FNZK01000008">
    <property type="protein sequence ID" value="SEJ45330.1"/>
    <property type="molecule type" value="Genomic_DNA"/>
</dbReference>
<keyword evidence="2 3" id="KW-0808">Transferase</keyword>
<sequence length="105" mass="11962">MDIFENVSIVKKANVYFDGKVTSRTVLFDNGEKKTLGIMMPGEYEFATADKEHMEILAGTMEVLLPNREDWISIEAGQTFEVQAHSKFKLVVQDIADYCCSYIKE</sequence>
<dbReference type="Gene3D" id="2.60.120.10">
    <property type="entry name" value="Jelly Rolls"/>
    <property type="match status" value="1"/>
</dbReference>
<comment type="catalytic activity">
    <reaction evidence="3">
        <text>a purine D-ribonucleoside + phosphate = a purine nucleobase + alpha-D-ribose 1-phosphate</text>
        <dbReference type="Rhea" id="RHEA:19805"/>
        <dbReference type="ChEBI" id="CHEBI:26386"/>
        <dbReference type="ChEBI" id="CHEBI:43474"/>
        <dbReference type="ChEBI" id="CHEBI:57720"/>
        <dbReference type="ChEBI" id="CHEBI:142355"/>
        <dbReference type="EC" id="2.4.2.1"/>
    </reaction>
</comment>
<keyword evidence="1 3" id="KW-0328">Glycosyltransferase</keyword>
<accession>A0A1H6Z705</accession>
<dbReference type="Proteomes" id="UP000199662">
    <property type="component" value="Unassembled WGS sequence"/>
</dbReference>
<dbReference type="PANTHER" id="PTHR36540">
    <property type="entry name" value="PYRIMIDINE/PURINE NUCLEOSIDE PHOSPHORYLASE"/>
    <property type="match status" value="1"/>
</dbReference>
<evidence type="ECO:0000313" key="5">
    <source>
        <dbReference type="Proteomes" id="UP000199662"/>
    </source>
</evidence>
<evidence type="ECO:0000313" key="4">
    <source>
        <dbReference type="EMBL" id="SEJ45330.1"/>
    </source>
</evidence>
<comment type="catalytic activity">
    <reaction evidence="3">
        <text>adenosine + phosphate = alpha-D-ribose 1-phosphate + adenine</text>
        <dbReference type="Rhea" id="RHEA:27642"/>
        <dbReference type="ChEBI" id="CHEBI:16335"/>
        <dbReference type="ChEBI" id="CHEBI:16708"/>
        <dbReference type="ChEBI" id="CHEBI:43474"/>
        <dbReference type="ChEBI" id="CHEBI:57720"/>
        <dbReference type="EC" id="2.4.2.1"/>
    </reaction>
</comment>
<comment type="catalytic activity">
    <reaction evidence="3">
        <text>xanthosine + phosphate = alpha-D-ribose 1-phosphate + xanthine</text>
        <dbReference type="Rhea" id="RHEA:27638"/>
        <dbReference type="ChEBI" id="CHEBI:17712"/>
        <dbReference type="ChEBI" id="CHEBI:18107"/>
        <dbReference type="ChEBI" id="CHEBI:43474"/>
        <dbReference type="ChEBI" id="CHEBI:57720"/>
        <dbReference type="EC" id="2.4.2.1"/>
    </reaction>
</comment>
<dbReference type="HAMAP" id="MF_01537">
    <property type="entry name" value="Nucleos_phosphorylase_PpnP"/>
    <property type="match status" value="1"/>
</dbReference>
<dbReference type="Pfam" id="PF06865">
    <property type="entry name" value="Ppnp"/>
    <property type="match status" value="1"/>
</dbReference>
<dbReference type="EC" id="2.4.2.2" evidence="3"/>
<dbReference type="PANTHER" id="PTHR36540:SF1">
    <property type="entry name" value="PYRIMIDINE_PURINE NUCLEOSIDE PHOSPHORYLASE"/>
    <property type="match status" value="1"/>
</dbReference>
<gene>
    <name evidence="3" type="primary">ppnP</name>
    <name evidence="4" type="ORF">SAMN05660742_10818</name>
</gene>
<name>A0A1H6Z705_9FIRM</name>
<dbReference type="GO" id="GO:0004731">
    <property type="term" value="F:purine-nucleoside phosphorylase activity"/>
    <property type="evidence" value="ECO:0007669"/>
    <property type="project" value="UniProtKB-UniRule"/>
</dbReference>
<evidence type="ECO:0000256" key="2">
    <source>
        <dbReference type="ARBA" id="ARBA00022679"/>
    </source>
</evidence>
<organism evidence="4 5">
    <name type="scientific">Propionispira arboris</name>
    <dbReference type="NCBI Taxonomy" id="84035"/>
    <lineage>
        <taxon>Bacteria</taxon>
        <taxon>Bacillati</taxon>
        <taxon>Bacillota</taxon>
        <taxon>Negativicutes</taxon>
        <taxon>Selenomonadales</taxon>
        <taxon>Selenomonadaceae</taxon>
        <taxon>Propionispira</taxon>
    </lineage>
</organism>
<dbReference type="FunFam" id="2.60.120.10:FF:000016">
    <property type="entry name" value="Pyrimidine/purine nucleoside phosphorylase"/>
    <property type="match status" value="1"/>
</dbReference>